<evidence type="ECO:0000256" key="2">
    <source>
        <dbReference type="ARBA" id="ARBA00022846"/>
    </source>
</evidence>
<dbReference type="InterPro" id="IPR033253">
    <property type="entry name" value="CFAP45"/>
</dbReference>
<keyword evidence="4" id="KW-0969">Cilium</keyword>
<dbReference type="InterPro" id="IPR043597">
    <property type="entry name" value="TPH_dom"/>
</dbReference>
<feature type="compositionally biased region" description="Basic and acidic residues" evidence="9">
    <location>
        <begin position="322"/>
        <end position="343"/>
    </location>
</feature>
<feature type="region of interest" description="Disordered" evidence="9">
    <location>
        <begin position="322"/>
        <end position="362"/>
    </location>
</feature>
<dbReference type="GO" id="GO:0031514">
    <property type="term" value="C:motile cilium"/>
    <property type="evidence" value="ECO:0007669"/>
    <property type="project" value="UniProtKB-SubCell"/>
</dbReference>
<evidence type="ECO:0000256" key="1">
    <source>
        <dbReference type="ARBA" id="ARBA00004230"/>
    </source>
</evidence>
<evidence type="ECO:0000256" key="9">
    <source>
        <dbReference type="SAM" id="MobiDB-lite"/>
    </source>
</evidence>
<dbReference type="EMBL" id="OV725081">
    <property type="protein sequence ID" value="CAH1401074.1"/>
    <property type="molecule type" value="Genomic_DNA"/>
</dbReference>
<gene>
    <name evidence="11" type="ORF">NEZAVI_LOCUS10174</name>
</gene>
<keyword evidence="12" id="KW-1185">Reference proteome</keyword>
<feature type="region of interest" description="Disordered" evidence="9">
    <location>
        <begin position="393"/>
        <end position="417"/>
    </location>
</feature>
<feature type="coiled-coil region" evidence="8">
    <location>
        <begin position="179"/>
        <end position="210"/>
    </location>
</feature>
<keyword evidence="2" id="KW-0282">Flagellum</keyword>
<evidence type="ECO:0000259" key="10">
    <source>
        <dbReference type="Pfam" id="PF13868"/>
    </source>
</evidence>
<name>A0A9P0HFW4_NEZVI</name>
<dbReference type="Pfam" id="PF13868">
    <property type="entry name" value="TPH"/>
    <property type="match status" value="1"/>
</dbReference>
<dbReference type="PANTHER" id="PTHR15504:SF0">
    <property type="entry name" value="CILIA- AND FLAGELLA-ASSOCIATED PROTEIN 45"/>
    <property type="match status" value="1"/>
</dbReference>
<evidence type="ECO:0000256" key="3">
    <source>
        <dbReference type="ARBA" id="ARBA00023054"/>
    </source>
</evidence>
<reference evidence="11" key="1">
    <citation type="submission" date="2022-01" db="EMBL/GenBank/DDBJ databases">
        <authorList>
            <person name="King R."/>
        </authorList>
    </citation>
    <scope>NUCLEOTIDE SEQUENCE</scope>
</reference>
<protein>
    <recommendedName>
        <fullName evidence="7">Cilia- and flagella-associated protein 45</fullName>
    </recommendedName>
</protein>
<feature type="compositionally biased region" description="Basic and acidic residues" evidence="9">
    <location>
        <begin position="351"/>
        <end position="362"/>
    </location>
</feature>
<evidence type="ECO:0000256" key="7">
    <source>
        <dbReference type="ARBA" id="ARBA00034142"/>
    </source>
</evidence>
<evidence type="ECO:0000313" key="11">
    <source>
        <dbReference type="EMBL" id="CAH1401074.1"/>
    </source>
</evidence>
<accession>A0A9P0HFW4</accession>
<evidence type="ECO:0000256" key="4">
    <source>
        <dbReference type="ARBA" id="ARBA00023069"/>
    </source>
</evidence>
<dbReference type="PANTHER" id="PTHR15504">
    <property type="entry name" value="NASOPHARYNGEAL EPITHELIUM SPECIFIC PROTEIN 1"/>
    <property type="match status" value="1"/>
</dbReference>
<feature type="domain" description="Trichohyalin-plectin-homology" evidence="10">
    <location>
        <begin position="157"/>
        <end position="501"/>
    </location>
</feature>
<evidence type="ECO:0000256" key="6">
    <source>
        <dbReference type="ARBA" id="ARBA00034116"/>
    </source>
</evidence>
<dbReference type="AlphaFoldDB" id="A0A9P0HFW4"/>
<keyword evidence="3 8" id="KW-0175">Coiled coil</keyword>
<evidence type="ECO:0000313" key="12">
    <source>
        <dbReference type="Proteomes" id="UP001152798"/>
    </source>
</evidence>
<evidence type="ECO:0000256" key="8">
    <source>
        <dbReference type="SAM" id="Coils"/>
    </source>
</evidence>
<organism evidence="11 12">
    <name type="scientific">Nezara viridula</name>
    <name type="common">Southern green stink bug</name>
    <name type="synonym">Cimex viridulus</name>
    <dbReference type="NCBI Taxonomy" id="85310"/>
    <lineage>
        <taxon>Eukaryota</taxon>
        <taxon>Metazoa</taxon>
        <taxon>Ecdysozoa</taxon>
        <taxon>Arthropoda</taxon>
        <taxon>Hexapoda</taxon>
        <taxon>Insecta</taxon>
        <taxon>Pterygota</taxon>
        <taxon>Neoptera</taxon>
        <taxon>Paraneoptera</taxon>
        <taxon>Hemiptera</taxon>
        <taxon>Heteroptera</taxon>
        <taxon>Panheteroptera</taxon>
        <taxon>Pentatomomorpha</taxon>
        <taxon>Pentatomoidea</taxon>
        <taxon>Pentatomidae</taxon>
        <taxon>Pentatominae</taxon>
        <taxon>Nezara</taxon>
    </lineage>
</organism>
<comment type="similarity">
    <text evidence="6">Belongs to the CFAP45 family.</text>
</comment>
<feature type="coiled-coil region" evidence="8">
    <location>
        <begin position="96"/>
        <end position="123"/>
    </location>
</feature>
<sequence length="523" mass="63661">MEKPKIICRKDKFDPRYLTTSQTGNVKLKTPPPDDIITKNGEFMRNGKRYIRIVTRDHVRDVIIPEKENTARNLILCKSELDKLEAIQETEGQDKSEELRKQREQYELDAAESDNRKRELQKHYVSYREMDPVLSKLEYVAKLKANLLLQKAKAVRQEDDDDIKLCNKLLLGTKCQAIRDAQIMERKQIQEELEQEEKRLEEMMEHERLKKLAREKEEFLLRQKKREEYIYSLDEQVKRNLLEREMEAEKQLEEAMILNEAVIQSKIDYLKQEEEKKMRKDKIRKEIHKMNEQVLNLLDEEKEKAKLADLKIQELMKKKAAEEQKREEELLREKKEREKELAKMRKAQQSHSDDIEKREADRAKRIQEQYEEQWRKKERKEYEDKVKANEKLKEDRRLQIEEKQRAQAREREREMEEVARLQMMEEAIRQKEKEQEEERRRAKEEYKAQLLKQMNEREKERIVKRKEIFEDGIVEEMDFKINQQSLKDNMKRKVNEIRTHKIPEQYIKDVEKKLRTKTNSGYD</sequence>
<comment type="subcellular location">
    <subcellularLocation>
        <location evidence="1">Cell projection</location>
        <location evidence="1">Cilium</location>
        <location evidence="1">Flagellum</location>
    </subcellularLocation>
</comment>
<evidence type="ECO:0000256" key="5">
    <source>
        <dbReference type="ARBA" id="ARBA00023273"/>
    </source>
</evidence>
<proteinExistence type="inferred from homology"/>
<keyword evidence="5" id="KW-0966">Cell projection</keyword>
<dbReference type="Proteomes" id="UP001152798">
    <property type="component" value="Chromosome 5"/>
</dbReference>